<evidence type="ECO:0000313" key="7">
    <source>
        <dbReference type="RefSeq" id="XP_013868228.1"/>
    </source>
</evidence>
<evidence type="ECO:0000256" key="4">
    <source>
        <dbReference type="ARBA" id="ARBA00022490"/>
    </source>
</evidence>
<dbReference type="GO" id="GO:0005634">
    <property type="term" value="C:nucleus"/>
    <property type="evidence" value="ECO:0007669"/>
    <property type="project" value="UniProtKB-SubCell"/>
</dbReference>
<evidence type="ECO:0000256" key="3">
    <source>
        <dbReference type="ARBA" id="ARBA00009488"/>
    </source>
</evidence>
<dbReference type="FunCoup" id="A0A2I4BKI1">
    <property type="interactions" value="1"/>
</dbReference>
<dbReference type="PANTHER" id="PTHR14315:SF20">
    <property type="entry name" value="SIMILAR TO VERTEBRATE MID1 INTERACTING-LIKE PROTEIN"/>
    <property type="match status" value="1"/>
</dbReference>
<evidence type="ECO:0000256" key="2">
    <source>
        <dbReference type="ARBA" id="ARBA00004496"/>
    </source>
</evidence>
<comment type="subcellular location">
    <subcellularLocation>
        <location evidence="2">Cytoplasm</location>
    </subcellularLocation>
    <subcellularLocation>
        <location evidence="1">Nucleus</location>
    </subcellularLocation>
</comment>
<dbReference type="KEGG" id="alim:106520589"/>
<keyword evidence="4" id="KW-0963">Cytoplasm</keyword>
<dbReference type="RefSeq" id="XP_013868228.1">
    <property type="nucleotide sequence ID" value="XM_014012774.1"/>
</dbReference>
<dbReference type="STRING" id="52670.A0A2I4BKI1"/>
<sequence length="138" mass="15188">MQSADVGFNKRSLVLTLKRYSSAVGDMERTVLVPSLLRDVPSDCEAADDARRDLYADYSMLRAIRNTAESSLAPPLPPDDLKAKTSALATTPEPLLDADPEALFLFHLRGLFSVMNDLTKTTKSLTERYLDIIGVASR</sequence>
<organism evidence="6 7">
    <name type="scientific">Austrofundulus limnaeus</name>
    <name type="common">Annual killifish</name>
    <dbReference type="NCBI Taxonomy" id="52670"/>
    <lineage>
        <taxon>Eukaryota</taxon>
        <taxon>Metazoa</taxon>
        <taxon>Chordata</taxon>
        <taxon>Craniata</taxon>
        <taxon>Vertebrata</taxon>
        <taxon>Euteleostomi</taxon>
        <taxon>Actinopterygii</taxon>
        <taxon>Neopterygii</taxon>
        <taxon>Teleostei</taxon>
        <taxon>Neoteleostei</taxon>
        <taxon>Acanthomorphata</taxon>
        <taxon>Ovalentaria</taxon>
        <taxon>Atherinomorphae</taxon>
        <taxon>Cyprinodontiformes</taxon>
        <taxon>Rivulidae</taxon>
        <taxon>Austrofundulus</taxon>
    </lineage>
</organism>
<accession>A0A2I4BKI1</accession>
<reference evidence="7" key="1">
    <citation type="submission" date="2025-08" db="UniProtKB">
        <authorList>
            <consortium name="RefSeq"/>
        </authorList>
    </citation>
    <scope>IDENTIFICATION</scope>
    <source>
        <strain evidence="7">Quisiro</strain>
        <tissue evidence="7">Liver</tissue>
    </source>
</reference>
<proteinExistence type="inferred from homology"/>
<dbReference type="GO" id="GO:0046890">
    <property type="term" value="P:regulation of lipid biosynthetic process"/>
    <property type="evidence" value="ECO:0007669"/>
    <property type="project" value="TreeGrafter"/>
</dbReference>
<evidence type="ECO:0000256" key="5">
    <source>
        <dbReference type="ARBA" id="ARBA00023242"/>
    </source>
</evidence>
<dbReference type="Gene3D" id="6.10.140.1610">
    <property type="match status" value="1"/>
</dbReference>
<dbReference type="Proteomes" id="UP000192220">
    <property type="component" value="Unplaced"/>
</dbReference>
<dbReference type="AlphaFoldDB" id="A0A2I4BKI1"/>
<comment type="similarity">
    <text evidence="3">Belongs to the SPOT14 family.</text>
</comment>
<gene>
    <name evidence="7" type="primary">thrsp</name>
</gene>
<dbReference type="GO" id="GO:0005829">
    <property type="term" value="C:cytosol"/>
    <property type="evidence" value="ECO:0007669"/>
    <property type="project" value="TreeGrafter"/>
</dbReference>
<dbReference type="CTD" id="7069"/>
<dbReference type="InterPro" id="IPR009786">
    <property type="entry name" value="Spot_14"/>
</dbReference>
<keyword evidence="5" id="KW-0539">Nucleus</keyword>
<evidence type="ECO:0000313" key="6">
    <source>
        <dbReference type="Proteomes" id="UP000192220"/>
    </source>
</evidence>
<keyword evidence="6" id="KW-1185">Reference proteome</keyword>
<evidence type="ECO:0000256" key="1">
    <source>
        <dbReference type="ARBA" id="ARBA00004123"/>
    </source>
</evidence>
<protein>
    <submittedName>
        <fullName evidence="7">Thyroid hormone-inducible hepatic protein</fullName>
    </submittedName>
</protein>
<dbReference type="InterPro" id="IPR053719">
    <property type="entry name" value="Lipogen_MT_Stabilize_sf"/>
</dbReference>
<name>A0A2I4BKI1_AUSLI</name>
<dbReference type="Pfam" id="PF07084">
    <property type="entry name" value="Spot_14"/>
    <property type="match status" value="1"/>
</dbReference>
<dbReference type="InParanoid" id="A0A2I4BKI1"/>
<dbReference type="OrthoDB" id="9450804at2759"/>
<dbReference type="PANTHER" id="PTHR14315">
    <property type="entry name" value="SPOT14 FAMILY MEMBER"/>
    <property type="match status" value="1"/>
</dbReference>